<feature type="region of interest" description="Disordered" evidence="6">
    <location>
        <begin position="78"/>
        <end position="148"/>
    </location>
</feature>
<evidence type="ECO:0000313" key="9">
    <source>
        <dbReference type="Proteomes" id="UP001150062"/>
    </source>
</evidence>
<feature type="compositionally biased region" description="Low complexity" evidence="6">
    <location>
        <begin position="137"/>
        <end position="148"/>
    </location>
</feature>
<evidence type="ECO:0000256" key="3">
    <source>
        <dbReference type="ARBA" id="ARBA00022771"/>
    </source>
</evidence>
<comment type="subcellular location">
    <subcellularLocation>
        <location evidence="1">Nucleus</location>
    </subcellularLocation>
</comment>
<feature type="compositionally biased region" description="Basic and acidic residues" evidence="6">
    <location>
        <begin position="78"/>
        <end position="93"/>
    </location>
</feature>
<evidence type="ECO:0000259" key="7">
    <source>
        <dbReference type="PROSITE" id="PS50171"/>
    </source>
</evidence>
<organism evidence="8 9">
    <name type="scientific">Anaeramoeba flamelloides</name>
    <dbReference type="NCBI Taxonomy" id="1746091"/>
    <lineage>
        <taxon>Eukaryota</taxon>
        <taxon>Metamonada</taxon>
        <taxon>Anaeramoebidae</taxon>
        <taxon>Anaeramoeba</taxon>
    </lineage>
</organism>
<dbReference type="SMART" id="SM00451">
    <property type="entry name" value="ZnF_U1"/>
    <property type="match status" value="1"/>
</dbReference>
<keyword evidence="4" id="KW-0862">Zinc</keyword>
<dbReference type="InterPro" id="IPR036236">
    <property type="entry name" value="Znf_C2H2_sf"/>
</dbReference>
<keyword evidence="3" id="KW-0863">Zinc-finger</keyword>
<feature type="domain" description="Matrin-type" evidence="7">
    <location>
        <begin position="15"/>
        <end position="46"/>
    </location>
</feature>
<reference evidence="8" key="1">
    <citation type="submission" date="2022-08" db="EMBL/GenBank/DDBJ databases">
        <title>Novel sulfate-reducing endosymbionts in the free-living metamonad Anaeramoeba.</title>
        <authorList>
            <person name="Jerlstrom-Hultqvist J."/>
            <person name="Cepicka I."/>
            <person name="Gallot-Lavallee L."/>
            <person name="Salas-Leiva D."/>
            <person name="Curtis B.A."/>
            <person name="Zahonova K."/>
            <person name="Pipaliya S."/>
            <person name="Dacks J."/>
            <person name="Roger A.J."/>
        </authorList>
    </citation>
    <scope>NUCLEOTIDE SEQUENCE</scope>
    <source>
        <strain evidence="8">Schooner1</strain>
    </source>
</reference>
<protein>
    <submittedName>
        <fullName evidence="8">Ww domain binding protein</fullName>
    </submittedName>
</protein>
<accession>A0ABQ8Z4A6</accession>
<sequence>MTEEILTQETEHGKYYCKYCNAYIANNKPSINRHLNGNRHKINYQNYVRKAQSSQISNQSNEGDQVLKNSIARVRKQLERQVQRQKRIQEQRKNKYKNKKKKNQQNEKEKENEKENENEKEKENENEKGKEKGKGKGNYSNKNQNSSKIQVVHTTTNKNIVELGDKTYDLTDPDQLRDYNFQILKAQEFLKQQQQQEQQQQQRQAKTISTLAFGQWESVKREKPDSDEETNQGWGNLTLQGTTQEESQQNSKNLSNQQNTNKPQTNVYIPVHLKRYTNKIKSIKSKKGKVSFGFKKRRLLKPKKKIN</sequence>
<feature type="compositionally biased region" description="Basic residues" evidence="6">
    <location>
        <begin position="94"/>
        <end position="103"/>
    </location>
</feature>
<evidence type="ECO:0000256" key="2">
    <source>
        <dbReference type="ARBA" id="ARBA00022723"/>
    </source>
</evidence>
<keyword evidence="5" id="KW-0539">Nucleus</keyword>
<dbReference type="InterPro" id="IPR000690">
    <property type="entry name" value="Matrin/U1-C_Znf_C2H2"/>
</dbReference>
<dbReference type="Gene3D" id="3.30.160.60">
    <property type="entry name" value="Classic Zinc Finger"/>
    <property type="match status" value="1"/>
</dbReference>
<dbReference type="PROSITE" id="PS50171">
    <property type="entry name" value="ZF_MATRIN"/>
    <property type="match status" value="1"/>
</dbReference>
<keyword evidence="9" id="KW-1185">Reference proteome</keyword>
<dbReference type="Proteomes" id="UP001150062">
    <property type="component" value="Unassembled WGS sequence"/>
</dbReference>
<gene>
    <name evidence="8" type="ORF">M0813_14915</name>
</gene>
<comment type="caution">
    <text evidence="8">The sequence shown here is derived from an EMBL/GenBank/DDBJ whole genome shotgun (WGS) entry which is preliminary data.</text>
</comment>
<dbReference type="EMBL" id="JAOAOG010000056">
    <property type="protein sequence ID" value="KAJ6251560.1"/>
    <property type="molecule type" value="Genomic_DNA"/>
</dbReference>
<evidence type="ECO:0000256" key="1">
    <source>
        <dbReference type="ARBA" id="ARBA00004123"/>
    </source>
</evidence>
<feature type="region of interest" description="Disordered" evidence="6">
    <location>
        <begin position="217"/>
        <end position="236"/>
    </location>
</feature>
<dbReference type="SUPFAM" id="SSF57667">
    <property type="entry name" value="beta-beta-alpha zinc fingers"/>
    <property type="match status" value="1"/>
</dbReference>
<evidence type="ECO:0000313" key="8">
    <source>
        <dbReference type="EMBL" id="KAJ6251560.1"/>
    </source>
</evidence>
<name>A0ABQ8Z4A6_9EUKA</name>
<dbReference type="InterPro" id="IPR013085">
    <property type="entry name" value="U1-CZ_Znf_C2H2"/>
</dbReference>
<dbReference type="Pfam" id="PF06220">
    <property type="entry name" value="zf-U1"/>
    <property type="match status" value="1"/>
</dbReference>
<evidence type="ECO:0000256" key="6">
    <source>
        <dbReference type="SAM" id="MobiDB-lite"/>
    </source>
</evidence>
<keyword evidence="2" id="KW-0479">Metal-binding</keyword>
<feature type="compositionally biased region" description="Basic and acidic residues" evidence="6">
    <location>
        <begin position="104"/>
        <end position="134"/>
    </location>
</feature>
<dbReference type="InterPro" id="IPR003604">
    <property type="entry name" value="Matrin/U1-like-C_Znf_C2H2"/>
</dbReference>
<proteinExistence type="predicted"/>
<evidence type="ECO:0000256" key="4">
    <source>
        <dbReference type="ARBA" id="ARBA00022833"/>
    </source>
</evidence>
<feature type="compositionally biased region" description="Low complexity" evidence="6">
    <location>
        <begin position="244"/>
        <end position="262"/>
    </location>
</feature>
<evidence type="ECO:0000256" key="5">
    <source>
        <dbReference type="ARBA" id="ARBA00023242"/>
    </source>
</evidence>
<feature type="region of interest" description="Disordered" evidence="6">
    <location>
        <begin position="242"/>
        <end position="267"/>
    </location>
</feature>